<dbReference type="AlphaFoldDB" id="A0AAD3TDZ0"/>
<dbReference type="EMBL" id="BSYO01000031">
    <property type="protein sequence ID" value="GMH26717.1"/>
    <property type="molecule type" value="Genomic_DNA"/>
</dbReference>
<feature type="compositionally biased region" description="Low complexity" evidence="1">
    <location>
        <begin position="1"/>
        <end position="14"/>
    </location>
</feature>
<evidence type="ECO:0000256" key="1">
    <source>
        <dbReference type="SAM" id="MobiDB-lite"/>
    </source>
</evidence>
<accession>A0AAD3TDZ0</accession>
<keyword evidence="3" id="KW-1185">Reference proteome</keyword>
<feature type="region of interest" description="Disordered" evidence="1">
    <location>
        <begin position="1"/>
        <end position="54"/>
    </location>
</feature>
<name>A0AAD3TDZ0_NEPGR</name>
<evidence type="ECO:0000313" key="2">
    <source>
        <dbReference type="EMBL" id="GMH26717.1"/>
    </source>
</evidence>
<dbReference type="Proteomes" id="UP001279734">
    <property type="component" value="Unassembled WGS sequence"/>
</dbReference>
<sequence length="229" mass="24519">MIQSSSTTSSTDSDVPMSERMGGMRKLTEETVLPSSVSVSTAQGVEELTDPTSNVQMVSVPTAQGVEEVTDPTSNVQILDRNTGSEAAIFGGLPPLSEICNEPTIEEASNILTISGSSRSAHIQDRTQGITAYDVPSEDVPIPSANLDEIRTQSVVDPPCPEKEICFPEVPVSNPTGVQDRVCPEWMNTPASSSHPSPGSHPDRPNTPVSRMSLNEISLRARFIQVRFA</sequence>
<reference evidence="2" key="1">
    <citation type="submission" date="2023-05" db="EMBL/GenBank/DDBJ databases">
        <title>Nepenthes gracilis genome sequencing.</title>
        <authorList>
            <person name="Fukushima K."/>
        </authorList>
    </citation>
    <scope>NUCLEOTIDE SEQUENCE</scope>
    <source>
        <strain evidence="2">SING2019-196</strain>
    </source>
</reference>
<proteinExistence type="predicted"/>
<organism evidence="2 3">
    <name type="scientific">Nepenthes gracilis</name>
    <name type="common">Slender pitcher plant</name>
    <dbReference type="NCBI Taxonomy" id="150966"/>
    <lineage>
        <taxon>Eukaryota</taxon>
        <taxon>Viridiplantae</taxon>
        <taxon>Streptophyta</taxon>
        <taxon>Embryophyta</taxon>
        <taxon>Tracheophyta</taxon>
        <taxon>Spermatophyta</taxon>
        <taxon>Magnoliopsida</taxon>
        <taxon>eudicotyledons</taxon>
        <taxon>Gunneridae</taxon>
        <taxon>Pentapetalae</taxon>
        <taxon>Caryophyllales</taxon>
        <taxon>Nepenthaceae</taxon>
        <taxon>Nepenthes</taxon>
    </lineage>
</organism>
<evidence type="ECO:0000313" key="3">
    <source>
        <dbReference type="Proteomes" id="UP001279734"/>
    </source>
</evidence>
<comment type="caution">
    <text evidence="2">The sequence shown here is derived from an EMBL/GenBank/DDBJ whole genome shotgun (WGS) entry which is preliminary data.</text>
</comment>
<feature type="compositionally biased region" description="Low complexity" evidence="1">
    <location>
        <begin position="190"/>
        <end position="200"/>
    </location>
</feature>
<feature type="region of interest" description="Disordered" evidence="1">
    <location>
        <begin position="184"/>
        <end position="210"/>
    </location>
</feature>
<gene>
    <name evidence="2" type="ORF">Nepgr_028560</name>
</gene>
<protein>
    <submittedName>
        <fullName evidence="2">Uncharacterized protein</fullName>
    </submittedName>
</protein>
<feature type="compositionally biased region" description="Polar residues" evidence="1">
    <location>
        <begin position="33"/>
        <end position="43"/>
    </location>
</feature>